<evidence type="ECO:0000313" key="3">
    <source>
        <dbReference type="Proteomes" id="UP001470230"/>
    </source>
</evidence>
<sequence>MISIQGKVVDIIKGKVTAVFGFSFGKVPPGCKPGPNEIEEGIGENEEEEYDTENQKNENQGNTNGTQKDDEDDFEEE</sequence>
<keyword evidence="3" id="KW-1185">Reference proteome</keyword>
<dbReference type="Proteomes" id="UP001470230">
    <property type="component" value="Unassembled WGS sequence"/>
</dbReference>
<comment type="caution">
    <text evidence="2">The sequence shown here is derived from an EMBL/GenBank/DDBJ whole genome shotgun (WGS) entry which is preliminary data.</text>
</comment>
<name>A0ABR2H0X0_9EUKA</name>
<reference evidence="2 3" key="1">
    <citation type="submission" date="2024-04" db="EMBL/GenBank/DDBJ databases">
        <title>Tritrichomonas musculus Genome.</title>
        <authorList>
            <person name="Alves-Ferreira E."/>
            <person name="Grigg M."/>
            <person name="Lorenzi H."/>
            <person name="Galac M."/>
        </authorList>
    </citation>
    <scope>NUCLEOTIDE SEQUENCE [LARGE SCALE GENOMIC DNA]</scope>
    <source>
        <strain evidence="2 3">EAF2021</strain>
    </source>
</reference>
<feature type="compositionally biased region" description="Polar residues" evidence="1">
    <location>
        <begin position="57"/>
        <end position="66"/>
    </location>
</feature>
<gene>
    <name evidence="2" type="ORF">M9Y10_031940</name>
</gene>
<organism evidence="2 3">
    <name type="scientific">Tritrichomonas musculus</name>
    <dbReference type="NCBI Taxonomy" id="1915356"/>
    <lineage>
        <taxon>Eukaryota</taxon>
        <taxon>Metamonada</taxon>
        <taxon>Parabasalia</taxon>
        <taxon>Tritrichomonadida</taxon>
        <taxon>Tritrichomonadidae</taxon>
        <taxon>Tritrichomonas</taxon>
    </lineage>
</organism>
<accession>A0ABR2H0X0</accession>
<dbReference type="EMBL" id="JAPFFF010000051">
    <property type="protein sequence ID" value="KAK8839581.1"/>
    <property type="molecule type" value="Genomic_DNA"/>
</dbReference>
<feature type="compositionally biased region" description="Acidic residues" evidence="1">
    <location>
        <begin position="37"/>
        <end position="52"/>
    </location>
</feature>
<proteinExistence type="predicted"/>
<evidence type="ECO:0000256" key="1">
    <source>
        <dbReference type="SAM" id="MobiDB-lite"/>
    </source>
</evidence>
<protein>
    <submittedName>
        <fullName evidence="2">Uncharacterized protein</fullName>
    </submittedName>
</protein>
<evidence type="ECO:0000313" key="2">
    <source>
        <dbReference type="EMBL" id="KAK8839581.1"/>
    </source>
</evidence>
<feature type="region of interest" description="Disordered" evidence="1">
    <location>
        <begin position="27"/>
        <end position="77"/>
    </location>
</feature>